<feature type="active site" description="Proton donor" evidence="2">
    <location>
        <position position="133"/>
    </location>
</feature>
<dbReference type="InterPro" id="IPR012302">
    <property type="entry name" value="Malic_NAD-bd"/>
</dbReference>
<name>B4LME2_DROVI</name>
<dbReference type="GO" id="GO:0005739">
    <property type="term" value="C:mitochondrion"/>
    <property type="evidence" value="ECO:0007669"/>
    <property type="project" value="TreeGrafter"/>
</dbReference>
<feature type="binding site" evidence="4">
    <location>
        <position position="277"/>
    </location>
    <ligand>
        <name>a divalent metal cation</name>
        <dbReference type="ChEBI" id="CHEBI:60240"/>
    </ligand>
</feature>
<dbReference type="InParanoid" id="B4LME2"/>
<dbReference type="eggNOG" id="KOG1257">
    <property type="taxonomic scope" value="Eukaryota"/>
</dbReference>
<organism evidence="7 8">
    <name type="scientific">Drosophila virilis</name>
    <name type="common">Fruit fly</name>
    <dbReference type="NCBI Taxonomy" id="7244"/>
    <lineage>
        <taxon>Eukaryota</taxon>
        <taxon>Metazoa</taxon>
        <taxon>Ecdysozoa</taxon>
        <taxon>Arthropoda</taxon>
        <taxon>Hexapoda</taxon>
        <taxon>Insecta</taxon>
        <taxon>Pterygota</taxon>
        <taxon>Neoptera</taxon>
        <taxon>Endopterygota</taxon>
        <taxon>Diptera</taxon>
        <taxon>Brachycera</taxon>
        <taxon>Muscomorpha</taxon>
        <taxon>Ephydroidea</taxon>
        <taxon>Drosophilidae</taxon>
        <taxon>Drosophila</taxon>
    </lineage>
</organism>
<sequence length="607" mass="67992">MAYSQLLVGIKRNFGVLLCAKAQKCKINECPRLPRRYRHANVIKAEYRKVTDPHYNKGMGYTHDERQKLNVIGLFPSAYRSEAEQISAVNANFHAQQSDLARYLYLRTLRSRQERLYYRFVIEKIEEVMPIIYTPTVGAVCQAFSLIYHSTMGLYVSKYDKGYMTDVLSNWPNTDIRAVCVTDGERILGLGDLGAGGMAISVGKLDLYTALAKVPPQYLIPVVLDVGTNNQQLLSDPLYIGVREKRCKGKEYEDLVQEFMDAVVKVWGYQTLIHFEDFSTPNAFKFINMYQDKYCNINDDIQGTASCGLAGFLAVEHITKKPLKDHTVLFVGAGSAALGISKLLVKELISRKLSEEEAVKNIYITDVEGLITKDRQKFDIPDLKLFAKDRPPVKDLEQLVKEIKPSILLGATGQGGIFTENILRIMGSENEHPAIFACSNPTNKAECTAEQAYNFTEGRALFASGSPFPPVVINGKRLIPTQANNAFAFPGIALGVMCTHPRTISDDVFLVAAHEIAKYCREFYPNDAALYPPIKEAANVAFSVGVAVAKFLIDERKANVYPIPTNVCEFVQSYQYYTERHATLPLTWEYPNMSAPLPKGDDKDCKN</sequence>
<gene>
    <name evidence="7" type="primary">Dvir\GJ19975</name>
    <name evidence="7" type="ORF">Dvir_GJ19975</name>
</gene>
<keyword evidence="4" id="KW-0479">Metal-binding</keyword>
<reference evidence="7 8" key="1">
    <citation type="journal article" date="2007" name="Nature">
        <title>Evolution of genes and genomes on the Drosophila phylogeny.</title>
        <authorList>
            <consortium name="Drosophila 12 Genomes Consortium"/>
            <person name="Clark A.G."/>
            <person name="Eisen M.B."/>
            <person name="Smith D.R."/>
            <person name="Bergman C.M."/>
            <person name="Oliver B."/>
            <person name="Markow T.A."/>
            <person name="Kaufman T.C."/>
            <person name="Kellis M."/>
            <person name="Gelbart W."/>
            <person name="Iyer V.N."/>
            <person name="Pollard D.A."/>
            <person name="Sackton T.B."/>
            <person name="Larracuente A.M."/>
            <person name="Singh N.D."/>
            <person name="Abad J.P."/>
            <person name="Abt D.N."/>
            <person name="Adryan B."/>
            <person name="Aguade M."/>
            <person name="Akashi H."/>
            <person name="Anderson W.W."/>
            <person name="Aquadro C.F."/>
            <person name="Ardell D.H."/>
            <person name="Arguello R."/>
            <person name="Artieri C.G."/>
            <person name="Barbash D.A."/>
            <person name="Barker D."/>
            <person name="Barsanti P."/>
            <person name="Batterham P."/>
            <person name="Batzoglou S."/>
            <person name="Begun D."/>
            <person name="Bhutkar A."/>
            <person name="Blanco E."/>
            <person name="Bosak S.A."/>
            <person name="Bradley R.K."/>
            <person name="Brand A.D."/>
            <person name="Brent M.R."/>
            <person name="Brooks A.N."/>
            <person name="Brown R.H."/>
            <person name="Butlin R.K."/>
            <person name="Caggese C."/>
            <person name="Calvi B.R."/>
            <person name="Bernardo de Carvalho A."/>
            <person name="Caspi A."/>
            <person name="Castrezana S."/>
            <person name="Celniker S.E."/>
            <person name="Chang J.L."/>
            <person name="Chapple C."/>
            <person name="Chatterji S."/>
            <person name="Chinwalla A."/>
            <person name="Civetta A."/>
            <person name="Clifton S.W."/>
            <person name="Comeron J.M."/>
            <person name="Costello J.C."/>
            <person name="Coyne J.A."/>
            <person name="Daub J."/>
            <person name="David R.G."/>
            <person name="Delcher A.L."/>
            <person name="Delehaunty K."/>
            <person name="Do C.B."/>
            <person name="Ebling H."/>
            <person name="Edwards K."/>
            <person name="Eickbush T."/>
            <person name="Evans J.D."/>
            <person name="Filipski A."/>
            <person name="Findeiss S."/>
            <person name="Freyhult E."/>
            <person name="Fulton L."/>
            <person name="Fulton R."/>
            <person name="Garcia A.C."/>
            <person name="Gardiner A."/>
            <person name="Garfield D.A."/>
            <person name="Garvin B.E."/>
            <person name="Gibson G."/>
            <person name="Gilbert D."/>
            <person name="Gnerre S."/>
            <person name="Godfrey J."/>
            <person name="Good R."/>
            <person name="Gotea V."/>
            <person name="Gravely B."/>
            <person name="Greenberg A.J."/>
            <person name="Griffiths-Jones S."/>
            <person name="Gross S."/>
            <person name="Guigo R."/>
            <person name="Gustafson E.A."/>
            <person name="Haerty W."/>
            <person name="Hahn M.W."/>
            <person name="Halligan D.L."/>
            <person name="Halpern A.L."/>
            <person name="Halter G.M."/>
            <person name="Han M.V."/>
            <person name="Heger A."/>
            <person name="Hillier L."/>
            <person name="Hinrichs A.S."/>
            <person name="Holmes I."/>
            <person name="Hoskins R.A."/>
            <person name="Hubisz M.J."/>
            <person name="Hultmark D."/>
            <person name="Huntley M.A."/>
            <person name="Jaffe D.B."/>
            <person name="Jagadeeshan S."/>
            <person name="Jeck W.R."/>
            <person name="Johnson J."/>
            <person name="Jones C.D."/>
            <person name="Jordan W.C."/>
            <person name="Karpen G.H."/>
            <person name="Kataoka E."/>
            <person name="Keightley P.D."/>
            <person name="Kheradpour P."/>
            <person name="Kirkness E.F."/>
            <person name="Koerich L.B."/>
            <person name="Kristiansen K."/>
            <person name="Kudrna D."/>
            <person name="Kulathinal R.J."/>
            <person name="Kumar S."/>
            <person name="Kwok R."/>
            <person name="Lander E."/>
            <person name="Langley C.H."/>
            <person name="Lapoint R."/>
            <person name="Lazzaro B.P."/>
            <person name="Lee S.J."/>
            <person name="Levesque L."/>
            <person name="Li R."/>
            <person name="Lin C.F."/>
            <person name="Lin M.F."/>
            <person name="Lindblad-Toh K."/>
            <person name="Llopart A."/>
            <person name="Long M."/>
            <person name="Low L."/>
            <person name="Lozovsky E."/>
            <person name="Lu J."/>
            <person name="Luo M."/>
            <person name="Machado C.A."/>
            <person name="Makalowski W."/>
            <person name="Marzo M."/>
            <person name="Matsuda M."/>
            <person name="Matzkin L."/>
            <person name="McAllister B."/>
            <person name="McBride C.S."/>
            <person name="McKernan B."/>
            <person name="McKernan K."/>
            <person name="Mendez-Lago M."/>
            <person name="Minx P."/>
            <person name="Mollenhauer M.U."/>
            <person name="Montooth K."/>
            <person name="Mount S.M."/>
            <person name="Mu X."/>
            <person name="Myers E."/>
            <person name="Negre B."/>
            <person name="Newfeld S."/>
            <person name="Nielsen R."/>
            <person name="Noor M.A."/>
            <person name="O'Grady P."/>
            <person name="Pachter L."/>
            <person name="Papaceit M."/>
            <person name="Parisi M.J."/>
            <person name="Parisi M."/>
            <person name="Parts L."/>
            <person name="Pedersen J.S."/>
            <person name="Pesole G."/>
            <person name="Phillippy A.M."/>
            <person name="Ponting C.P."/>
            <person name="Pop M."/>
            <person name="Porcelli D."/>
            <person name="Powell J.R."/>
            <person name="Prohaska S."/>
            <person name="Pruitt K."/>
            <person name="Puig M."/>
            <person name="Quesneville H."/>
            <person name="Ram K.R."/>
            <person name="Rand D."/>
            <person name="Rasmussen M.D."/>
            <person name="Reed L.K."/>
            <person name="Reenan R."/>
            <person name="Reily A."/>
            <person name="Remington K.A."/>
            <person name="Rieger T.T."/>
            <person name="Ritchie M.G."/>
            <person name="Robin C."/>
            <person name="Rogers Y.H."/>
            <person name="Rohde C."/>
            <person name="Rozas J."/>
            <person name="Rubenfield M.J."/>
            <person name="Ruiz A."/>
            <person name="Russo S."/>
            <person name="Salzberg S.L."/>
            <person name="Sanchez-Gracia A."/>
            <person name="Saranga D.J."/>
            <person name="Sato H."/>
            <person name="Schaeffer S.W."/>
            <person name="Schatz M.C."/>
            <person name="Schlenke T."/>
            <person name="Schwartz R."/>
            <person name="Segarra C."/>
            <person name="Singh R.S."/>
            <person name="Sirot L."/>
            <person name="Sirota M."/>
            <person name="Sisneros N.B."/>
            <person name="Smith C.D."/>
            <person name="Smith T.F."/>
            <person name="Spieth J."/>
            <person name="Stage D.E."/>
            <person name="Stark A."/>
            <person name="Stephan W."/>
            <person name="Strausberg R.L."/>
            <person name="Strempel S."/>
            <person name="Sturgill D."/>
            <person name="Sutton G."/>
            <person name="Sutton G.G."/>
            <person name="Tao W."/>
            <person name="Teichmann S."/>
            <person name="Tobari Y.N."/>
            <person name="Tomimura Y."/>
            <person name="Tsolas J.M."/>
            <person name="Valente V.L."/>
            <person name="Venter E."/>
            <person name="Venter J.C."/>
            <person name="Vicario S."/>
            <person name="Vieira F.G."/>
            <person name="Vilella A.J."/>
            <person name="Villasante A."/>
            <person name="Walenz B."/>
            <person name="Wang J."/>
            <person name="Wasserman M."/>
            <person name="Watts T."/>
            <person name="Wilson D."/>
            <person name="Wilson R.K."/>
            <person name="Wing R.A."/>
            <person name="Wolfner M.F."/>
            <person name="Wong A."/>
            <person name="Wong G.K."/>
            <person name="Wu C.I."/>
            <person name="Wu G."/>
            <person name="Yamamoto D."/>
            <person name="Yang H.P."/>
            <person name="Yang S.P."/>
            <person name="Yorke J.A."/>
            <person name="Yoshida K."/>
            <person name="Zdobnov E."/>
            <person name="Zhang P."/>
            <person name="Zhang Y."/>
            <person name="Zimin A.V."/>
            <person name="Baldwin J."/>
            <person name="Abdouelleil A."/>
            <person name="Abdulkadir J."/>
            <person name="Abebe A."/>
            <person name="Abera B."/>
            <person name="Abreu J."/>
            <person name="Acer S.C."/>
            <person name="Aftuck L."/>
            <person name="Alexander A."/>
            <person name="An P."/>
            <person name="Anderson E."/>
            <person name="Anderson S."/>
            <person name="Arachi H."/>
            <person name="Azer M."/>
            <person name="Bachantsang P."/>
            <person name="Barry A."/>
            <person name="Bayul T."/>
            <person name="Berlin A."/>
            <person name="Bessette D."/>
            <person name="Bloom T."/>
            <person name="Blye J."/>
            <person name="Boguslavskiy L."/>
            <person name="Bonnet C."/>
            <person name="Boukhgalter B."/>
            <person name="Bourzgui I."/>
            <person name="Brown A."/>
            <person name="Cahill P."/>
            <person name="Channer S."/>
            <person name="Cheshatsang Y."/>
            <person name="Chuda L."/>
            <person name="Citroen M."/>
            <person name="Collymore A."/>
            <person name="Cooke P."/>
            <person name="Costello M."/>
            <person name="D'Aco K."/>
            <person name="Daza R."/>
            <person name="De Haan G."/>
            <person name="DeGray S."/>
            <person name="DeMaso C."/>
            <person name="Dhargay N."/>
            <person name="Dooley K."/>
            <person name="Dooley E."/>
            <person name="Doricent M."/>
            <person name="Dorje P."/>
            <person name="Dorjee K."/>
            <person name="Dupes A."/>
            <person name="Elong R."/>
            <person name="Falk J."/>
            <person name="Farina A."/>
            <person name="Faro S."/>
            <person name="Ferguson D."/>
            <person name="Fisher S."/>
            <person name="Foley C.D."/>
            <person name="Franke A."/>
            <person name="Friedrich D."/>
            <person name="Gadbois L."/>
            <person name="Gearin G."/>
            <person name="Gearin C.R."/>
            <person name="Giannoukos G."/>
            <person name="Goode T."/>
            <person name="Graham J."/>
            <person name="Grandbois E."/>
            <person name="Grewal S."/>
            <person name="Gyaltsen K."/>
            <person name="Hafez N."/>
            <person name="Hagos B."/>
            <person name="Hall J."/>
            <person name="Henson C."/>
            <person name="Hollinger A."/>
            <person name="Honan T."/>
            <person name="Huard M.D."/>
            <person name="Hughes L."/>
            <person name="Hurhula B."/>
            <person name="Husby M.E."/>
            <person name="Kamat A."/>
            <person name="Kanga B."/>
            <person name="Kashin S."/>
            <person name="Khazanovich D."/>
            <person name="Kisner P."/>
            <person name="Lance K."/>
            <person name="Lara M."/>
            <person name="Lee W."/>
            <person name="Lennon N."/>
            <person name="Letendre F."/>
            <person name="LeVine R."/>
            <person name="Lipovsky A."/>
            <person name="Liu X."/>
            <person name="Liu J."/>
            <person name="Liu S."/>
            <person name="Lokyitsang T."/>
            <person name="Lokyitsang Y."/>
            <person name="Lubonja R."/>
            <person name="Lui A."/>
            <person name="MacDonald P."/>
            <person name="Magnisalis V."/>
            <person name="Maru K."/>
            <person name="Matthews C."/>
            <person name="McCusker W."/>
            <person name="McDonough S."/>
            <person name="Mehta T."/>
            <person name="Meldrim J."/>
            <person name="Meneus L."/>
            <person name="Mihai O."/>
            <person name="Mihalev A."/>
            <person name="Mihova T."/>
            <person name="Mittelman R."/>
            <person name="Mlenga V."/>
            <person name="Montmayeur A."/>
            <person name="Mulrain L."/>
            <person name="Navidi A."/>
            <person name="Naylor J."/>
            <person name="Negash T."/>
            <person name="Nguyen T."/>
            <person name="Nguyen N."/>
            <person name="Nicol R."/>
            <person name="Norbu C."/>
            <person name="Norbu N."/>
            <person name="Novod N."/>
            <person name="O'Neill B."/>
            <person name="Osman S."/>
            <person name="Markiewicz E."/>
            <person name="Oyono O.L."/>
            <person name="Patti C."/>
            <person name="Phunkhang P."/>
            <person name="Pierre F."/>
            <person name="Priest M."/>
            <person name="Raghuraman S."/>
            <person name="Rege F."/>
            <person name="Reyes R."/>
            <person name="Rise C."/>
            <person name="Rogov P."/>
            <person name="Ross K."/>
            <person name="Ryan E."/>
            <person name="Settipalli S."/>
            <person name="Shea T."/>
            <person name="Sherpa N."/>
            <person name="Shi L."/>
            <person name="Shih D."/>
            <person name="Sparrow T."/>
            <person name="Spaulding J."/>
            <person name="Stalker J."/>
            <person name="Stange-Thomann N."/>
            <person name="Stavropoulos S."/>
            <person name="Stone C."/>
            <person name="Strader C."/>
            <person name="Tesfaye S."/>
            <person name="Thomson T."/>
            <person name="Thoulutsang Y."/>
            <person name="Thoulutsang D."/>
            <person name="Topham K."/>
            <person name="Topping I."/>
            <person name="Tsamla T."/>
            <person name="Vassiliev H."/>
            <person name="Vo A."/>
            <person name="Wangchuk T."/>
            <person name="Wangdi T."/>
            <person name="Weiand M."/>
            <person name="Wilkinson J."/>
            <person name="Wilson A."/>
            <person name="Yadav S."/>
            <person name="Young G."/>
            <person name="Yu Q."/>
            <person name="Zembek L."/>
            <person name="Zhong D."/>
            <person name="Zimmer A."/>
            <person name="Zwirko Z."/>
            <person name="Jaffe D.B."/>
            <person name="Alvarez P."/>
            <person name="Brockman W."/>
            <person name="Butler J."/>
            <person name="Chin C."/>
            <person name="Gnerre S."/>
            <person name="Grabherr M."/>
            <person name="Kleber M."/>
            <person name="Mauceli E."/>
            <person name="MacCallum I."/>
        </authorList>
    </citation>
    <scope>NUCLEOTIDE SEQUENCE [LARGE SCALE GENOMIC DNA]</scope>
    <source>
        <strain evidence="8">Tucson 15010-1051.87</strain>
    </source>
</reference>
<dbReference type="InterPro" id="IPR012301">
    <property type="entry name" value="Malic_N_dom"/>
</dbReference>
<dbReference type="GO" id="GO:0046872">
    <property type="term" value="F:metal ion binding"/>
    <property type="evidence" value="ECO:0007669"/>
    <property type="project" value="UniProtKB-KW"/>
</dbReference>
<keyword evidence="8" id="KW-1185">Reference proteome</keyword>
<evidence type="ECO:0000256" key="2">
    <source>
        <dbReference type="PIRSR" id="PIRSR000106-1"/>
    </source>
</evidence>
<comment type="cofactor">
    <cofactor evidence="4">
        <name>Mg(2+)</name>
        <dbReference type="ChEBI" id="CHEBI:18420"/>
    </cofactor>
    <cofactor evidence="4">
        <name>Mn(2+)</name>
        <dbReference type="ChEBI" id="CHEBI:29035"/>
    </cofactor>
    <text evidence="4">Divalent metal cations. Prefers magnesium or manganese.</text>
</comment>
<dbReference type="PANTHER" id="PTHR23406">
    <property type="entry name" value="MALIC ENZYME-RELATED"/>
    <property type="match status" value="1"/>
</dbReference>
<feature type="binding site" evidence="3">
    <location>
        <position position="186"/>
    </location>
    <ligand>
        <name>(S)-malate</name>
        <dbReference type="ChEBI" id="CHEBI:15589"/>
    </ligand>
</feature>
<evidence type="ECO:0000259" key="6">
    <source>
        <dbReference type="SMART" id="SM01274"/>
    </source>
</evidence>
<dbReference type="GO" id="GO:0006108">
    <property type="term" value="P:malate metabolic process"/>
    <property type="evidence" value="ECO:0007669"/>
    <property type="project" value="TreeGrafter"/>
</dbReference>
<dbReference type="Pfam" id="PF03949">
    <property type="entry name" value="Malic_M"/>
    <property type="match status" value="1"/>
</dbReference>
<dbReference type="EC" id="1.1.1.39" evidence="7"/>
<evidence type="ECO:0000256" key="1">
    <source>
        <dbReference type="ARBA" id="ARBA00008785"/>
    </source>
</evidence>
<evidence type="ECO:0000313" key="8">
    <source>
        <dbReference type="Proteomes" id="UP000008792"/>
    </source>
</evidence>
<dbReference type="InterPro" id="IPR037062">
    <property type="entry name" value="Malic_N_dom_sf"/>
</dbReference>
<proteinExistence type="inferred from homology"/>
<feature type="binding site" evidence="4">
    <location>
        <position position="300"/>
    </location>
    <ligand>
        <name>a divalent metal cation</name>
        <dbReference type="ChEBI" id="CHEBI:60240"/>
    </ligand>
</feature>
<dbReference type="FunCoup" id="B4LME2">
    <property type="interactions" value="187"/>
</dbReference>
<dbReference type="PRINTS" id="PR00072">
    <property type="entry name" value="MALOXRDTASE"/>
</dbReference>
<dbReference type="GO" id="GO:0051287">
    <property type="term" value="F:NAD binding"/>
    <property type="evidence" value="ECO:0007669"/>
    <property type="project" value="InterPro"/>
</dbReference>
<evidence type="ECO:0000256" key="3">
    <source>
        <dbReference type="PIRSR" id="PIRSR000106-2"/>
    </source>
</evidence>
<evidence type="ECO:0000259" key="5">
    <source>
        <dbReference type="SMART" id="SM00919"/>
    </source>
</evidence>
<feature type="binding site" evidence="3">
    <location>
        <position position="440"/>
    </location>
    <ligand>
        <name>(S)-malate</name>
        <dbReference type="ChEBI" id="CHEBI:15589"/>
    </ligand>
</feature>
<feature type="binding site" evidence="4">
    <location>
        <position position="276"/>
    </location>
    <ligand>
        <name>a divalent metal cation</name>
        <dbReference type="ChEBI" id="CHEBI:60240"/>
    </ligand>
</feature>
<accession>B4LME2</accession>
<dbReference type="OrthoDB" id="5365701at2759"/>
<evidence type="ECO:0000256" key="4">
    <source>
        <dbReference type="PIRSR" id="PIRSR000106-3"/>
    </source>
</evidence>
<dbReference type="NCBIfam" id="NF010052">
    <property type="entry name" value="PRK13529.1"/>
    <property type="match status" value="1"/>
</dbReference>
<dbReference type="HOGENOM" id="CLU_011405_5_0_1"/>
<evidence type="ECO:0000313" key="7">
    <source>
        <dbReference type="EMBL" id="EDW62037.2"/>
    </source>
</evidence>
<keyword evidence="7" id="KW-0560">Oxidoreductase</keyword>
<dbReference type="SMART" id="SM00919">
    <property type="entry name" value="Malic_M"/>
    <property type="match status" value="1"/>
</dbReference>
<dbReference type="Pfam" id="PF00390">
    <property type="entry name" value="malic"/>
    <property type="match status" value="1"/>
</dbReference>
<protein>
    <submittedName>
        <fullName evidence="7">Uncharacterized protein</fullName>
        <ecNumber evidence="7">1.1.1.38</ecNumber>
        <ecNumber evidence="7">1.1.1.39</ecNumber>
    </submittedName>
</protein>
<dbReference type="CDD" id="cd05312">
    <property type="entry name" value="NAD_bind_1_malic_enz"/>
    <property type="match status" value="1"/>
</dbReference>
<dbReference type="InterPro" id="IPR036291">
    <property type="entry name" value="NAD(P)-bd_dom_sf"/>
</dbReference>
<dbReference type="GO" id="GO:0004473">
    <property type="term" value="F:malate dehydrogenase (decarboxylating) (NADP+) activity"/>
    <property type="evidence" value="ECO:0007669"/>
    <property type="project" value="TreeGrafter"/>
</dbReference>
<dbReference type="GO" id="GO:0004471">
    <property type="term" value="F:malate dehydrogenase (decarboxylating) (NAD+) activity"/>
    <property type="evidence" value="ECO:0007669"/>
    <property type="project" value="UniProtKB-EC"/>
</dbReference>
<dbReference type="EC" id="1.1.1.38" evidence="7"/>
<dbReference type="EMBL" id="CH940648">
    <property type="protein sequence ID" value="EDW62037.2"/>
    <property type="molecule type" value="Genomic_DNA"/>
</dbReference>
<dbReference type="Gene3D" id="3.40.50.720">
    <property type="entry name" value="NAD(P)-binding Rossmann-like Domain"/>
    <property type="match status" value="1"/>
</dbReference>
<feature type="domain" description="Malic enzyme NAD-binding" evidence="5">
    <location>
        <begin position="301"/>
        <end position="553"/>
    </location>
</feature>
<dbReference type="InterPro" id="IPR046346">
    <property type="entry name" value="Aminoacid_DH-like_N_sf"/>
</dbReference>
<dbReference type="Proteomes" id="UP000008792">
    <property type="component" value="Unassembled WGS sequence"/>
</dbReference>
<dbReference type="KEGG" id="dvi:6627104"/>
<dbReference type="SUPFAM" id="SSF53223">
    <property type="entry name" value="Aminoacid dehydrogenase-like, N-terminal domain"/>
    <property type="match status" value="1"/>
</dbReference>
<feature type="binding site" evidence="3">
    <location>
        <position position="484"/>
    </location>
    <ligand>
        <name>(S)-malate</name>
        <dbReference type="ChEBI" id="CHEBI:15589"/>
    </ligand>
</feature>
<dbReference type="SUPFAM" id="SSF51735">
    <property type="entry name" value="NAD(P)-binding Rossmann-fold domains"/>
    <property type="match status" value="1"/>
</dbReference>
<dbReference type="STRING" id="7244.B4LME2"/>
<feature type="domain" description="Malic enzyme N-terminal" evidence="6">
    <location>
        <begin position="110"/>
        <end position="291"/>
    </location>
</feature>
<dbReference type="Gene3D" id="3.40.50.10380">
    <property type="entry name" value="Malic enzyme, N-terminal domain"/>
    <property type="match status" value="1"/>
</dbReference>
<dbReference type="InterPro" id="IPR001891">
    <property type="entry name" value="Malic_OxRdtase"/>
</dbReference>
<dbReference type="SMART" id="SM01274">
    <property type="entry name" value="malic"/>
    <property type="match status" value="1"/>
</dbReference>
<dbReference type="PANTHER" id="PTHR23406:SF90">
    <property type="entry name" value="MALIC ENZYME-RELATED"/>
    <property type="match status" value="1"/>
</dbReference>
<comment type="similarity">
    <text evidence="1">Belongs to the malic enzymes family.</text>
</comment>
<dbReference type="AlphaFoldDB" id="B4LME2"/>
<feature type="active site" description="Proton acceptor" evidence="2">
    <location>
        <position position="204"/>
    </location>
</feature>
<dbReference type="PIRSF" id="PIRSF000106">
    <property type="entry name" value="ME"/>
    <property type="match status" value="1"/>
</dbReference>
<dbReference type="SMR" id="B4LME2"/>